<evidence type="ECO:0000256" key="13">
    <source>
        <dbReference type="PIRSR" id="PIRSR001492-3"/>
    </source>
</evidence>
<dbReference type="GO" id="GO:0005829">
    <property type="term" value="C:cytosol"/>
    <property type="evidence" value="ECO:0007669"/>
    <property type="project" value="TreeGrafter"/>
</dbReference>
<evidence type="ECO:0000256" key="2">
    <source>
        <dbReference type="ARBA" id="ARBA00002315"/>
    </source>
</evidence>
<evidence type="ECO:0000256" key="4">
    <source>
        <dbReference type="ARBA" id="ARBA00008819"/>
    </source>
</evidence>
<gene>
    <name evidence="9" type="primary">gpmI</name>
    <name evidence="16" type="ORF">A2731_03970</name>
</gene>
<dbReference type="Gene3D" id="3.40.1450.10">
    <property type="entry name" value="BPG-independent phosphoglycerate mutase, domain B"/>
    <property type="match status" value="1"/>
</dbReference>
<dbReference type="InterPro" id="IPR006124">
    <property type="entry name" value="Metalloenzyme"/>
</dbReference>
<keyword evidence="7 9" id="KW-0464">Manganese</keyword>
<comment type="caution">
    <text evidence="16">The sequence shown here is derived from an EMBL/GenBank/DDBJ whole genome shotgun (WGS) entry which is preliminary data.</text>
</comment>
<feature type="active site" description="Phosphoserine intermediate" evidence="9 11">
    <location>
        <position position="68"/>
    </location>
</feature>
<dbReference type="GO" id="GO:0006007">
    <property type="term" value="P:glucose catabolic process"/>
    <property type="evidence" value="ECO:0007669"/>
    <property type="project" value="InterPro"/>
</dbReference>
<evidence type="ECO:0000256" key="7">
    <source>
        <dbReference type="ARBA" id="ARBA00023211"/>
    </source>
</evidence>
<keyword evidence="6 9" id="KW-0324">Glycolysis</keyword>
<sequence>MPLKKENKKSPFVLLILDGWGLAPKSLANAIELAKKPNFDYLWRNYPHTELQASGKNVGLPDDQFGNSEAGHLNIGAGRVVDQDSVFISKEINTGRFFKNPAFEVAYKHIQKNKSDFHLMGMLSNGQSAHADPDHLWALISWARKKKIKNVYLHLFTDGRDSPPHSALKLVEALMRGLKNKEERGRRTGEWIATIIGRFYAMDRKKEWKRTEATYNAMVLGRGIYAQSPQAAITQSYNRGETDEFIPPYVIKRNGQPIAKIKDGDAVIFYNLRSDRARQLAKPFVQENFGEMNHGTFEQKKVLKNFVFVAMTDFGPDLGPILTAYPSVDLPASLPMILDGRKQLYIAEKEKYAHVTYFFNGGYADPVAREDRIVIPSPNVVSYDQKPEMSVYQITKKVLTELPKYQFVAINFANPDMVGHTGNIKACIEAINHVDNCLGQLKKAILARGGTLVVTADHGNADQMLDLETGEMYTEHTANPVPFIIIEAKKRKLRLKRGKLGDIAPTILKLMGIKKPKEMTGEELF</sequence>
<protein>
    <recommendedName>
        <fullName evidence="9 10">2,3-bisphosphoglycerate-independent phosphoglycerate mutase</fullName>
        <shortName evidence="9">BPG-independent PGAM</shortName>
        <shortName evidence="9">Phosphoglyceromutase</shortName>
        <shortName evidence="9">iPGM</shortName>
        <ecNumber evidence="9 10">5.4.2.12</ecNumber>
    </recommendedName>
</protein>
<feature type="binding site" evidence="9 12">
    <location>
        <begin position="273"/>
        <end position="276"/>
    </location>
    <ligand>
        <name>substrate</name>
    </ligand>
</feature>
<dbReference type="GO" id="GO:0030145">
    <property type="term" value="F:manganese ion binding"/>
    <property type="evidence" value="ECO:0007669"/>
    <property type="project" value="UniProtKB-UniRule"/>
</dbReference>
<dbReference type="InterPro" id="IPR036646">
    <property type="entry name" value="PGAM_B_sf"/>
</dbReference>
<comment type="subunit">
    <text evidence="9">Monomer.</text>
</comment>
<feature type="binding site" evidence="9 13">
    <location>
        <position position="416"/>
    </location>
    <ligand>
        <name>Mn(2+)</name>
        <dbReference type="ChEBI" id="CHEBI:29035"/>
        <label>1</label>
    </ligand>
</feature>
<keyword evidence="5 9" id="KW-0479">Metal-binding</keyword>
<comment type="cofactor">
    <cofactor evidence="9">
        <name>Mn(2+)</name>
        <dbReference type="ChEBI" id="CHEBI:29035"/>
    </cofactor>
    <text evidence="9">Binds 2 manganese ions per subunit.</text>
</comment>
<dbReference type="AlphaFoldDB" id="A0A1G1Y0L9"/>
<dbReference type="Pfam" id="PF06415">
    <property type="entry name" value="iPGM_N"/>
    <property type="match status" value="1"/>
</dbReference>
<evidence type="ECO:0000313" key="16">
    <source>
        <dbReference type="EMBL" id="OGY45812.1"/>
    </source>
</evidence>
<feature type="binding site" evidence="9 13">
    <location>
        <position position="420"/>
    </location>
    <ligand>
        <name>Mn(2+)</name>
        <dbReference type="ChEBI" id="CHEBI:29035"/>
        <label>1</label>
    </ligand>
</feature>
<dbReference type="SUPFAM" id="SSF64158">
    <property type="entry name" value="2,3-Bisphosphoglycerate-independent phosphoglycerate mutase, substrate-binding domain"/>
    <property type="match status" value="1"/>
</dbReference>
<dbReference type="UniPathway" id="UPA00109">
    <property type="reaction ID" value="UER00186"/>
</dbReference>
<proteinExistence type="inferred from homology"/>
<evidence type="ECO:0000256" key="1">
    <source>
        <dbReference type="ARBA" id="ARBA00000370"/>
    </source>
</evidence>
<organism evidence="16 17">
    <name type="scientific">Candidatus Buchananbacteria bacterium RIFCSPHIGHO2_01_FULL_39_8</name>
    <dbReference type="NCBI Taxonomy" id="1797533"/>
    <lineage>
        <taxon>Bacteria</taxon>
        <taxon>Candidatus Buchananiibacteriota</taxon>
    </lineage>
</organism>
<feature type="binding site" evidence="9 13">
    <location>
        <position position="18"/>
    </location>
    <ligand>
        <name>Mn(2+)</name>
        <dbReference type="ChEBI" id="CHEBI:29035"/>
        <label>2</label>
    </ligand>
</feature>
<dbReference type="GO" id="GO:0006096">
    <property type="term" value="P:glycolytic process"/>
    <property type="evidence" value="ECO:0007669"/>
    <property type="project" value="UniProtKB-UniRule"/>
</dbReference>
<dbReference type="EMBL" id="MHIC01000009">
    <property type="protein sequence ID" value="OGY45812.1"/>
    <property type="molecule type" value="Genomic_DNA"/>
</dbReference>
<reference evidence="16 17" key="1">
    <citation type="journal article" date="2016" name="Nat. Commun.">
        <title>Thousands of microbial genomes shed light on interconnected biogeochemical processes in an aquifer system.</title>
        <authorList>
            <person name="Anantharaman K."/>
            <person name="Brown C.T."/>
            <person name="Hug L.A."/>
            <person name="Sharon I."/>
            <person name="Castelle C.J."/>
            <person name="Probst A.J."/>
            <person name="Thomas B.C."/>
            <person name="Singh A."/>
            <person name="Wilkins M.J."/>
            <person name="Karaoz U."/>
            <person name="Brodie E.L."/>
            <person name="Williams K.H."/>
            <person name="Hubbard S.S."/>
            <person name="Banfield J.F."/>
        </authorList>
    </citation>
    <scope>NUCLEOTIDE SEQUENCE [LARGE SCALE GENOMIC DNA]</scope>
</reference>
<evidence type="ECO:0000256" key="12">
    <source>
        <dbReference type="PIRSR" id="PIRSR001492-2"/>
    </source>
</evidence>
<dbReference type="HAMAP" id="MF_01038">
    <property type="entry name" value="GpmI"/>
    <property type="match status" value="1"/>
</dbReference>
<dbReference type="InterPro" id="IPR005995">
    <property type="entry name" value="Pgm_bpd_ind"/>
</dbReference>
<feature type="binding site" evidence="9 13">
    <location>
        <position position="68"/>
    </location>
    <ligand>
        <name>Mn(2+)</name>
        <dbReference type="ChEBI" id="CHEBI:29035"/>
        <label>2</label>
    </ligand>
</feature>
<comment type="catalytic activity">
    <reaction evidence="1 9">
        <text>(2R)-2-phosphoglycerate = (2R)-3-phosphoglycerate</text>
        <dbReference type="Rhea" id="RHEA:15901"/>
        <dbReference type="ChEBI" id="CHEBI:58272"/>
        <dbReference type="ChEBI" id="CHEBI:58289"/>
        <dbReference type="EC" id="5.4.2.12"/>
    </reaction>
</comment>
<evidence type="ECO:0000259" key="14">
    <source>
        <dbReference type="Pfam" id="PF01676"/>
    </source>
</evidence>
<dbReference type="CDD" id="cd16010">
    <property type="entry name" value="iPGM"/>
    <property type="match status" value="1"/>
</dbReference>
<dbReference type="Proteomes" id="UP000176241">
    <property type="component" value="Unassembled WGS sequence"/>
</dbReference>
<dbReference type="InterPro" id="IPR017850">
    <property type="entry name" value="Alkaline_phosphatase_core_sf"/>
</dbReference>
<feature type="binding site" evidence="9 13">
    <location>
        <position position="476"/>
    </location>
    <ligand>
        <name>Mn(2+)</name>
        <dbReference type="ChEBI" id="CHEBI:29035"/>
        <label>1</label>
    </ligand>
</feature>
<comment type="pathway">
    <text evidence="3 9">Carbohydrate degradation; glycolysis; pyruvate from D-glyceraldehyde 3-phosphate: step 3/5.</text>
</comment>
<feature type="domain" description="BPG-independent PGAM N-terminal" evidence="15">
    <location>
        <begin position="88"/>
        <end position="314"/>
    </location>
</feature>
<feature type="binding site" evidence="9 12">
    <location>
        <position position="351"/>
    </location>
    <ligand>
        <name>substrate</name>
    </ligand>
</feature>
<feature type="binding site" evidence="9 12">
    <location>
        <begin position="160"/>
        <end position="161"/>
    </location>
    <ligand>
        <name>substrate</name>
    </ligand>
</feature>
<evidence type="ECO:0000313" key="17">
    <source>
        <dbReference type="Proteomes" id="UP000176241"/>
    </source>
</evidence>
<feature type="binding site" evidence="9 12">
    <location>
        <position position="198"/>
    </location>
    <ligand>
        <name>substrate</name>
    </ligand>
</feature>
<evidence type="ECO:0000256" key="11">
    <source>
        <dbReference type="PIRSR" id="PIRSR001492-1"/>
    </source>
</evidence>
<dbReference type="Pfam" id="PF01676">
    <property type="entry name" value="Metalloenzyme"/>
    <property type="match status" value="1"/>
</dbReference>
<evidence type="ECO:0000256" key="5">
    <source>
        <dbReference type="ARBA" id="ARBA00022723"/>
    </source>
</evidence>
<dbReference type="SUPFAM" id="SSF53649">
    <property type="entry name" value="Alkaline phosphatase-like"/>
    <property type="match status" value="1"/>
</dbReference>
<name>A0A1G1Y0L9_9BACT</name>
<dbReference type="PANTHER" id="PTHR31637">
    <property type="entry name" value="2,3-BISPHOSPHOGLYCERATE-INDEPENDENT PHOSPHOGLYCERATE MUTASE"/>
    <property type="match status" value="1"/>
</dbReference>
<dbReference type="PIRSF" id="PIRSF001492">
    <property type="entry name" value="IPGAM"/>
    <property type="match status" value="1"/>
</dbReference>
<evidence type="ECO:0000256" key="9">
    <source>
        <dbReference type="HAMAP-Rule" id="MF_01038"/>
    </source>
</evidence>
<feature type="binding site" evidence="9 13">
    <location>
        <position position="458"/>
    </location>
    <ligand>
        <name>Mn(2+)</name>
        <dbReference type="ChEBI" id="CHEBI:29035"/>
        <label>2</label>
    </ligand>
</feature>
<dbReference type="STRING" id="1797533.A2731_03970"/>
<comment type="function">
    <text evidence="2 9">Catalyzes the interconversion of 2-phosphoglycerate and 3-phosphoglycerate.</text>
</comment>
<dbReference type="InterPro" id="IPR011258">
    <property type="entry name" value="BPG-indep_PGM_N"/>
</dbReference>
<evidence type="ECO:0000256" key="3">
    <source>
        <dbReference type="ARBA" id="ARBA00004798"/>
    </source>
</evidence>
<evidence type="ECO:0000256" key="6">
    <source>
        <dbReference type="ARBA" id="ARBA00023152"/>
    </source>
</evidence>
<feature type="domain" description="Metalloenzyme" evidence="14">
    <location>
        <begin position="11"/>
        <end position="515"/>
    </location>
</feature>
<feature type="binding site" evidence="9 12">
    <location>
        <position position="130"/>
    </location>
    <ligand>
        <name>substrate</name>
    </ligand>
</feature>
<comment type="similarity">
    <text evidence="4 9">Belongs to the BPG-independent phosphoglycerate mutase family.</text>
</comment>
<dbReference type="EC" id="5.4.2.12" evidence="9 10"/>
<keyword evidence="8 9" id="KW-0413">Isomerase</keyword>
<evidence type="ECO:0000256" key="8">
    <source>
        <dbReference type="ARBA" id="ARBA00023235"/>
    </source>
</evidence>
<accession>A0A1G1Y0L9</accession>
<evidence type="ECO:0000256" key="10">
    <source>
        <dbReference type="NCBIfam" id="TIGR01307"/>
    </source>
</evidence>
<dbReference type="PANTHER" id="PTHR31637:SF0">
    <property type="entry name" value="2,3-BISPHOSPHOGLYCERATE-INDEPENDENT PHOSPHOGLYCERATE MUTASE"/>
    <property type="match status" value="1"/>
</dbReference>
<feature type="binding site" evidence="9 12">
    <location>
        <position position="204"/>
    </location>
    <ligand>
        <name>substrate</name>
    </ligand>
</feature>
<evidence type="ECO:0000259" key="15">
    <source>
        <dbReference type="Pfam" id="PF06415"/>
    </source>
</evidence>
<dbReference type="GO" id="GO:0004619">
    <property type="term" value="F:phosphoglycerate mutase activity"/>
    <property type="evidence" value="ECO:0007669"/>
    <property type="project" value="UniProtKB-UniRule"/>
</dbReference>
<dbReference type="FunFam" id="3.40.1450.10:FF:000002">
    <property type="entry name" value="2,3-bisphosphoglycerate-independent phosphoglycerate mutase"/>
    <property type="match status" value="1"/>
</dbReference>
<dbReference type="Gene3D" id="3.40.720.10">
    <property type="entry name" value="Alkaline Phosphatase, subunit A"/>
    <property type="match status" value="1"/>
</dbReference>
<dbReference type="NCBIfam" id="TIGR01307">
    <property type="entry name" value="pgm_bpd_ind"/>
    <property type="match status" value="1"/>
</dbReference>
<feature type="binding site" evidence="9 13">
    <location>
        <position position="457"/>
    </location>
    <ligand>
        <name>Mn(2+)</name>
        <dbReference type="ChEBI" id="CHEBI:29035"/>
        <label>2</label>
    </ligand>
</feature>